<keyword evidence="3" id="KW-1185">Reference proteome</keyword>
<organism evidence="2 3">
    <name type="scientific">Methylobacterium iners</name>
    <dbReference type="NCBI Taxonomy" id="418707"/>
    <lineage>
        <taxon>Bacteria</taxon>
        <taxon>Pseudomonadati</taxon>
        <taxon>Pseudomonadota</taxon>
        <taxon>Alphaproteobacteria</taxon>
        <taxon>Hyphomicrobiales</taxon>
        <taxon>Methylobacteriaceae</taxon>
        <taxon>Methylobacterium</taxon>
    </lineage>
</organism>
<feature type="transmembrane region" description="Helical" evidence="1">
    <location>
        <begin position="337"/>
        <end position="357"/>
    </location>
</feature>
<dbReference type="RefSeq" id="WP_379002920.1">
    <property type="nucleotide sequence ID" value="NZ_JBHSNE010000043.1"/>
</dbReference>
<feature type="transmembrane region" description="Helical" evidence="1">
    <location>
        <begin position="16"/>
        <end position="38"/>
    </location>
</feature>
<dbReference type="PANTHER" id="PTHR43424:SF1">
    <property type="entry name" value="LOCUS PUTATIVE PROTEIN 1-RELATED"/>
    <property type="match status" value="1"/>
</dbReference>
<feature type="transmembrane region" description="Helical" evidence="1">
    <location>
        <begin position="303"/>
        <end position="322"/>
    </location>
</feature>
<feature type="transmembrane region" description="Helical" evidence="1">
    <location>
        <begin position="159"/>
        <end position="178"/>
    </location>
</feature>
<sequence>MLLRLRGLSQRPETSAVAVALALKGLGSVLAFAMLAIAARAMGADAFGTFTIWFSALLFLAVTAVFGQETILMRDWGRNVAARDYDRARTDLRHAMRVTLVLPLAAAGLVVVAAAATGQDGTFIACAAIFVVLASYLIVSSHAARTLVGLAQGDLHGEITWRLVVIAAAGAALLQQKSLSAAELLGWAAAGIALSLAFHVVSLRRALAGLPGRAGALRDIADWASRSARLWAGGVLEGANQYMEVFLIGLTLGPREAGLYFAASRLANVFAIIGTGLHNYSTREIARLQGVDDRGQLRRSLRLVSGVTAFLIAGGFGLMLIAGKPLLSLFGPAFTDGYLALMVLSVGAAVTALGGPAPAVLRLTGNEGLYTRLLAGFVLARAVAVVLLASSFGLLGAALASAACACACAIAVNHACRTRVAVDPAVTIFLTGQERPAR</sequence>
<evidence type="ECO:0000256" key="1">
    <source>
        <dbReference type="SAM" id="Phobius"/>
    </source>
</evidence>
<feature type="transmembrane region" description="Helical" evidence="1">
    <location>
        <begin position="50"/>
        <end position="73"/>
    </location>
</feature>
<dbReference type="PANTHER" id="PTHR43424">
    <property type="entry name" value="LOCUS PUTATIVE PROTEIN 1-RELATED"/>
    <property type="match status" value="1"/>
</dbReference>
<feature type="transmembrane region" description="Helical" evidence="1">
    <location>
        <begin position="369"/>
        <end position="388"/>
    </location>
</feature>
<accession>A0ABQ4RSC7</accession>
<protein>
    <recommendedName>
        <fullName evidence="4">Polysaccharide biosynthesis protein</fullName>
    </recommendedName>
</protein>
<dbReference type="Proteomes" id="UP001055125">
    <property type="component" value="Unassembled WGS sequence"/>
</dbReference>
<proteinExistence type="predicted"/>
<dbReference type="EMBL" id="BPQP01000006">
    <property type="protein sequence ID" value="GJD93250.1"/>
    <property type="molecule type" value="Genomic_DNA"/>
</dbReference>
<evidence type="ECO:0000313" key="2">
    <source>
        <dbReference type="EMBL" id="GJD93250.1"/>
    </source>
</evidence>
<reference evidence="2" key="2">
    <citation type="submission" date="2021-08" db="EMBL/GenBank/DDBJ databases">
        <authorList>
            <person name="Tani A."/>
            <person name="Ola A."/>
            <person name="Ogura Y."/>
            <person name="Katsura K."/>
            <person name="Hayashi T."/>
        </authorList>
    </citation>
    <scope>NUCLEOTIDE SEQUENCE</scope>
    <source>
        <strain evidence="2">DSM 19015</strain>
    </source>
</reference>
<keyword evidence="1" id="KW-1133">Transmembrane helix</keyword>
<name>A0ABQ4RSC7_9HYPH</name>
<keyword evidence="1" id="KW-0472">Membrane</keyword>
<dbReference type="InterPro" id="IPR052556">
    <property type="entry name" value="PolySynth_Transporter"/>
</dbReference>
<keyword evidence="1" id="KW-0812">Transmembrane</keyword>
<feature type="transmembrane region" description="Helical" evidence="1">
    <location>
        <begin position="184"/>
        <end position="203"/>
    </location>
</feature>
<feature type="transmembrane region" description="Helical" evidence="1">
    <location>
        <begin position="94"/>
        <end position="116"/>
    </location>
</feature>
<evidence type="ECO:0008006" key="4">
    <source>
        <dbReference type="Google" id="ProtNLM"/>
    </source>
</evidence>
<evidence type="ECO:0000313" key="3">
    <source>
        <dbReference type="Proteomes" id="UP001055125"/>
    </source>
</evidence>
<comment type="caution">
    <text evidence="2">The sequence shown here is derived from an EMBL/GenBank/DDBJ whole genome shotgun (WGS) entry which is preliminary data.</text>
</comment>
<feature type="transmembrane region" description="Helical" evidence="1">
    <location>
        <begin position="122"/>
        <end position="139"/>
    </location>
</feature>
<gene>
    <name evidence="2" type="ORF">OCOJLMKI_0441</name>
</gene>
<reference evidence="2" key="1">
    <citation type="journal article" date="2021" name="Front. Microbiol.">
        <title>Comprehensive Comparative Genomics and Phenotyping of Methylobacterium Species.</title>
        <authorList>
            <person name="Alessa O."/>
            <person name="Ogura Y."/>
            <person name="Fujitani Y."/>
            <person name="Takami H."/>
            <person name="Hayashi T."/>
            <person name="Sahin N."/>
            <person name="Tani A."/>
        </authorList>
    </citation>
    <scope>NUCLEOTIDE SEQUENCE</scope>
    <source>
        <strain evidence="2">DSM 19015</strain>
    </source>
</reference>